<reference evidence="1 2" key="1">
    <citation type="journal article" date="2012" name="Appl. Environ. Microbiol.">
        <title>Short-read sequencing for genomic analysis of the brown rot fungus Fibroporia radiculosa.</title>
        <authorList>
            <person name="Tang J.D."/>
            <person name="Perkins A.D."/>
            <person name="Sonstegard T.S."/>
            <person name="Schroeder S.G."/>
            <person name="Burgess S.C."/>
            <person name="Diehl S.V."/>
        </authorList>
    </citation>
    <scope>NUCLEOTIDE SEQUENCE [LARGE SCALE GENOMIC DNA]</scope>
    <source>
        <strain evidence="1 2">TFFH 294</strain>
    </source>
</reference>
<keyword evidence="2" id="KW-1185">Reference proteome</keyword>
<organism evidence="1 2">
    <name type="scientific">Fibroporia radiculosa</name>
    <dbReference type="NCBI Taxonomy" id="599839"/>
    <lineage>
        <taxon>Eukaryota</taxon>
        <taxon>Fungi</taxon>
        <taxon>Dikarya</taxon>
        <taxon>Basidiomycota</taxon>
        <taxon>Agaricomycotina</taxon>
        <taxon>Agaricomycetes</taxon>
        <taxon>Polyporales</taxon>
        <taxon>Fibroporiaceae</taxon>
        <taxon>Fibroporia</taxon>
    </lineage>
</organism>
<dbReference type="GeneID" id="24093920"/>
<dbReference type="EMBL" id="HE796910">
    <property type="protein sequence ID" value="CCL99009.1"/>
    <property type="molecule type" value="Genomic_DNA"/>
</dbReference>
<dbReference type="InParanoid" id="J4H0V5"/>
<gene>
    <name evidence="1" type="ORF">FIBRA_01017</name>
</gene>
<protein>
    <submittedName>
        <fullName evidence="1">Uncharacterized protein</fullName>
    </submittedName>
</protein>
<dbReference type="RefSeq" id="XP_012178292.1">
    <property type="nucleotide sequence ID" value="XM_012322902.1"/>
</dbReference>
<accession>J4H0V5</accession>
<name>J4H0V5_9APHY</name>
<dbReference type="Proteomes" id="UP000006352">
    <property type="component" value="Unassembled WGS sequence"/>
</dbReference>
<proteinExistence type="predicted"/>
<dbReference type="HOGENOM" id="CLU_725697_0_0_1"/>
<sequence>MPPTAPHACISPVYSFGVASVRWEDGLLDSRGTLHVWNNGGLQDLTGLVTKASSESLFEEESVPSVVISRPACLNTSPVPGCTMPIPDACHPGCGPRLVQLARGAAPTWECFNPELEYTVRRINIRKRGTTPFQMKLPGMLKRLKVRDGCIVPSQPEGTPNPLSKSMRNPTAEPHDLALGNYMRHAGVSASQSAEILRNWLRPHRSGWSGATVCGGSPRFRLGFVHPRILQHRTTAHLPVSTPLTGLDIGSQVPDPLLISQRSFARIPLISELAGEALTARADSAASCSWEGSVVLTSMSSPCLVTAIGVPPSNSWDEIVQDLVCAATEYRQWLECPVDLGVLVEGLGFLPDTSDKLKTTTSDASVVDWSNSTTIRPPSSR</sequence>
<dbReference type="OrthoDB" id="2752042at2759"/>
<evidence type="ECO:0000313" key="2">
    <source>
        <dbReference type="Proteomes" id="UP000006352"/>
    </source>
</evidence>
<dbReference type="AlphaFoldDB" id="J4H0V5"/>
<evidence type="ECO:0000313" key="1">
    <source>
        <dbReference type="EMBL" id="CCL99009.1"/>
    </source>
</evidence>